<reference evidence="3 4" key="1">
    <citation type="submission" date="2019-10" db="EMBL/GenBank/DDBJ databases">
        <title>Gracilibacillus salitolerans sp. nov., a moderate halophile isolated from a saline soil in northwest China.</title>
        <authorList>
            <person name="Gan L."/>
        </authorList>
    </citation>
    <scope>NUCLEOTIDE SEQUENCE [LARGE SCALE GENOMIC DNA]</scope>
    <source>
        <strain evidence="3 4">TP2-8</strain>
    </source>
</reference>
<protein>
    <submittedName>
        <fullName evidence="3">Glycosyltransferase</fullName>
    </submittedName>
</protein>
<dbReference type="FunFam" id="3.90.550.10:FF:000130">
    <property type="entry name" value="Family 2 glycosyl transferase"/>
    <property type="match status" value="1"/>
</dbReference>
<dbReference type="AlphaFoldDB" id="A0A6N7R3Z6"/>
<dbReference type="InterPro" id="IPR029044">
    <property type="entry name" value="Nucleotide-diphossugar_trans"/>
</dbReference>
<accession>A0A6N7R3Z6</accession>
<dbReference type="PANTHER" id="PTHR22916">
    <property type="entry name" value="GLYCOSYLTRANSFERASE"/>
    <property type="match status" value="1"/>
</dbReference>
<keyword evidence="3" id="KW-0808">Transferase</keyword>
<dbReference type="Proteomes" id="UP000435187">
    <property type="component" value="Unassembled WGS sequence"/>
</dbReference>
<evidence type="ECO:0000259" key="2">
    <source>
        <dbReference type="Pfam" id="PF00535"/>
    </source>
</evidence>
<dbReference type="Gene3D" id="3.90.550.10">
    <property type="entry name" value="Spore Coat Polysaccharide Biosynthesis Protein SpsA, Chain A"/>
    <property type="match status" value="1"/>
</dbReference>
<comment type="caution">
    <text evidence="3">The sequence shown here is derived from an EMBL/GenBank/DDBJ whole genome shotgun (WGS) entry which is preliminary data.</text>
</comment>
<organism evidence="3 4">
    <name type="scientific">Gracilibacillus thailandensis</name>
    <dbReference type="NCBI Taxonomy" id="563735"/>
    <lineage>
        <taxon>Bacteria</taxon>
        <taxon>Bacillati</taxon>
        <taxon>Bacillota</taxon>
        <taxon>Bacilli</taxon>
        <taxon>Bacillales</taxon>
        <taxon>Bacillaceae</taxon>
        <taxon>Gracilibacillus</taxon>
    </lineage>
</organism>
<feature type="domain" description="Glycosyltransferase 2-like" evidence="2">
    <location>
        <begin position="11"/>
        <end position="137"/>
    </location>
</feature>
<evidence type="ECO:0000256" key="1">
    <source>
        <dbReference type="ARBA" id="ARBA00006739"/>
    </source>
</evidence>
<name>A0A6N7R3Z6_9BACI</name>
<proteinExistence type="inferred from homology"/>
<dbReference type="RefSeq" id="WP_153836455.1">
    <property type="nucleotide sequence ID" value="NZ_JBHUMW010000084.1"/>
</dbReference>
<comment type="similarity">
    <text evidence="1">Belongs to the glycosyltransferase 2 family.</text>
</comment>
<dbReference type="CDD" id="cd00761">
    <property type="entry name" value="Glyco_tranf_GTA_type"/>
    <property type="match status" value="1"/>
</dbReference>
<gene>
    <name evidence="3" type="ORF">GH885_16525</name>
</gene>
<keyword evidence="4" id="KW-1185">Reference proteome</keyword>
<evidence type="ECO:0000313" key="3">
    <source>
        <dbReference type="EMBL" id="MRI67927.1"/>
    </source>
</evidence>
<dbReference type="InterPro" id="IPR001173">
    <property type="entry name" value="Glyco_trans_2-like"/>
</dbReference>
<evidence type="ECO:0000313" key="4">
    <source>
        <dbReference type="Proteomes" id="UP000435187"/>
    </source>
</evidence>
<dbReference type="GO" id="GO:0016758">
    <property type="term" value="F:hexosyltransferase activity"/>
    <property type="evidence" value="ECO:0007669"/>
    <property type="project" value="UniProtKB-ARBA"/>
</dbReference>
<dbReference type="Pfam" id="PF00535">
    <property type="entry name" value="Glycos_transf_2"/>
    <property type="match status" value="1"/>
</dbReference>
<dbReference type="PANTHER" id="PTHR22916:SF3">
    <property type="entry name" value="UDP-GLCNAC:BETAGAL BETA-1,3-N-ACETYLGLUCOSAMINYLTRANSFERASE-LIKE PROTEIN 1"/>
    <property type="match status" value="1"/>
</dbReference>
<sequence>MNEIKDYNLVSVITPTYNSETYIRETIESVLQQTYSHWEMVIVDDGSTDQTISIIEEYQKEDDRIRLIALERNQGAAVARNTAIENAQGRYIAFLDSDDRWLPEKLERQLTFMRQHDYAFTYTSYLEIHSDDAKNKVVTIPDAVEYNDLLKNCVIGCLTVILDRNKINEIQMVNIRSRQDYALWLNLTRRGFTAFGLQETLAKYRVRQNSISSNKIKMAKQNWKVYREVEKLNLLKSVWYFMHYAYFKIKKYVV</sequence>
<dbReference type="EMBL" id="WJEE01000044">
    <property type="protein sequence ID" value="MRI67927.1"/>
    <property type="molecule type" value="Genomic_DNA"/>
</dbReference>
<dbReference type="SUPFAM" id="SSF53448">
    <property type="entry name" value="Nucleotide-diphospho-sugar transferases"/>
    <property type="match status" value="1"/>
</dbReference>